<dbReference type="EMBL" id="BPVZ01000033">
    <property type="protein sequence ID" value="GKV10891.1"/>
    <property type="molecule type" value="Genomic_DNA"/>
</dbReference>
<name>A0AAV5JEJ4_9ROSI</name>
<evidence type="ECO:0000313" key="2">
    <source>
        <dbReference type="Proteomes" id="UP001054252"/>
    </source>
</evidence>
<accession>A0AAV5JEJ4</accession>
<comment type="caution">
    <text evidence="1">The sequence shown here is derived from an EMBL/GenBank/DDBJ whole genome shotgun (WGS) entry which is preliminary data.</text>
</comment>
<sequence>MSFPCTSRRSPQATAPIFARKFWFLIIGCPSTWVKSFVLHDLM</sequence>
<dbReference type="Proteomes" id="UP001054252">
    <property type="component" value="Unassembled WGS sequence"/>
</dbReference>
<proteinExistence type="predicted"/>
<evidence type="ECO:0000313" key="1">
    <source>
        <dbReference type="EMBL" id="GKV10891.1"/>
    </source>
</evidence>
<dbReference type="AlphaFoldDB" id="A0AAV5JEJ4"/>
<gene>
    <name evidence="1" type="ORF">SLEP1_g22196</name>
</gene>
<protein>
    <submittedName>
        <fullName evidence="1">Uncharacterized protein</fullName>
    </submittedName>
</protein>
<reference evidence="1 2" key="1">
    <citation type="journal article" date="2021" name="Commun. Biol.">
        <title>The genome of Shorea leprosula (Dipterocarpaceae) highlights the ecological relevance of drought in aseasonal tropical rainforests.</title>
        <authorList>
            <person name="Ng K.K.S."/>
            <person name="Kobayashi M.J."/>
            <person name="Fawcett J.A."/>
            <person name="Hatakeyama M."/>
            <person name="Paape T."/>
            <person name="Ng C.H."/>
            <person name="Ang C.C."/>
            <person name="Tnah L.H."/>
            <person name="Lee C.T."/>
            <person name="Nishiyama T."/>
            <person name="Sese J."/>
            <person name="O'Brien M.J."/>
            <person name="Copetti D."/>
            <person name="Mohd Noor M.I."/>
            <person name="Ong R.C."/>
            <person name="Putra M."/>
            <person name="Sireger I.Z."/>
            <person name="Indrioko S."/>
            <person name="Kosugi Y."/>
            <person name="Izuno A."/>
            <person name="Isagi Y."/>
            <person name="Lee S.L."/>
            <person name="Shimizu K.K."/>
        </authorList>
    </citation>
    <scope>NUCLEOTIDE SEQUENCE [LARGE SCALE GENOMIC DNA]</scope>
    <source>
        <strain evidence="1">214</strain>
    </source>
</reference>
<organism evidence="1 2">
    <name type="scientific">Rubroshorea leprosula</name>
    <dbReference type="NCBI Taxonomy" id="152421"/>
    <lineage>
        <taxon>Eukaryota</taxon>
        <taxon>Viridiplantae</taxon>
        <taxon>Streptophyta</taxon>
        <taxon>Embryophyta</taxon>
        <taxon>Tracheophyta</taxon>
        <taxon>Spermatophyta</taxon>
        <taxon>Magnoliopsida</taxon>
        <taxon>eudicotyledons</taxon>
        <taxon>Gunneridae</taxon>
        <taxon>Pentapetalae</taxon>
        <taxon>rosids</taxon>
        <taxon>malvids</taxon>
        <taxon>Malvales</taxon>
        <taxon>Dipterocarpaceae</taxon>
        <taxon>Rubroshorea</taxon>
    </lineage>
</organism>
<keyword evidence="2" id="KW-1185">Reference proteome</keyword>